<accession>A0A840P6Q0</accession>
<evidence type="ECO:0000256" key="1">
    <source>
        <dbReference type="SAM" id="MobiDB-lite"/>
    </source>
</evidence>
<dbReference type="InterPro" id="IPR014529">
    <property type="entry name" value="UCP026631"/>
</dbReference>
<reference evidence="4 5" key="1">
    <citation type="submission" date="2020-08" db="EMBL/GenBank/DDBJ databases">
        <title>Genomic Encyclopedia of Type Strains, Phase IV (KMG-IV): sequencing the most valuable type-strain genomes for metagenomic binning, comparative biology and taxonomic classification.</title>
        <authorList>
            <person name="Goeker M."/>
        </authorList>
    </citation>
    <scope>NUCLEOTIDE SEQUENCE [LARGE SCALE GENOMIC DNA]</scope>
    <source>
        <strain evidence="4 5">DSM 45615</strain>
    </source>
</reference>
<evidence type="ECO:0000313" key="4">
    <source>
        <dbReference type="EMBL" id="MBB5135348.1"/>
    </source>
</evidence>
<comment type="caution">
    <text evidence="4">The sequence shown here is derived from an EMBL/GenBank/DDBJ whole genome shotgun (WGS) entry which is preliminary data.</text>
</comment>
<feature type="region of interest" description="Disordered" evidence="1">
    <location>
        <begin position="1"/>
        <end position="29"/>
    </location>
</feature>
<dbReference type="RefSeq" id="WP_246518555.1">
    <property type="nucleotide sequence ID" value="NZ_BAABIX010000038.1"/>
</dbReference>
<name>A0A840P6Q0_9ACTN</name>
<feature type="transmembrane region" description="Helical" evidence="2">
    <location>
        <begin position="446"/>
        <end position="465"/>
    </location>
</feature>
<dbReference type="PANTHER" id="PTHR34473:SF2">
    <property type="entry name" value="UPF0699 TRANSMEMBRANE PROTEIN YDBT"/>
    <property type="match status" value="1"/>
</dbReference>
<dbReference type="PANTHER" id="PTHR34473">
    <property type="entry name" value="UPF0699 TRANSMEMBRANE PROTEIN YDBS"/>
    <property type="match status" value="1"/>
</dbReference>
<dbReference type="EMBL" id="JACHGN010000010">
    <property type="protein sequence ID" value="MBB5135348.1"/>
    <property type="molecule type" value="Genomic_DNA"/>
</dbReference>
<feature type="transmembrane region" description="Helical" evidence="2">
    <location>
        <begin position="420"/>
        <end position="440"/>
    </location>
</feature>
<keyword evidence="5" id="KW-1185">Reference proteome</keyword>
<evidence type="ECO:0000256" key="2">
    <source>
        <dbReference type="SAM" id="Phobius"/>
    </source>
</evidence>
<feature type="domain" description="YdbS-like PH" evidence="3">
    <location>
        <begin position="87"/>
        <end position="166"/>
    </location>
</feature>
<feature type="compositionally biased region" description="Pro residues" evidence="1">
    <location>
        <begin position="1"/>
        <end position="24"/>
    </location>
</feature>
<sequence length="556" mass="58290">MTASPTPPGPPGPVPGGAPPPGQGPAPSYAPAARLSPRMLLIDPVRMLPSLFLPLVGVLFVGGFSPPSFGWAAIGVVGSVAYSVIRWATFTYRIVDDRLELTRALVSRSVRTIPLERVRGVDIATPPLHRLLGLAVLRIDTGAHGAGKQEGELDGVTVAEAERLKTVLLRTARARRAATPGAGPEIGPDGPLAAVDAPAAGAGTCVPGEAIGASEAIEAGASAHAAAHREPEVVYARVPRKWLRYGPLSGAYLLTPFALAAGAVGLAFQWGEQLGFGGDAAVSAGRWLWDHPYLLLVAAALLVVAMPLAGVVMYAIFNWDFTLRSRDGYLVAERGLITRRSVSLERRRVRGFEIVEGLAERWAGVARVWAIVTGLGDSQTRGQLLPVVPRAEAGRVTGAAIGVLAAPLRPHPPAARRRRLFRAVAPWAALTAAGALLALATGAGAWWVPTGIAFVLALLGVPLGLDRYRSLGHAYDGTHLSVRSGALRRAQAVVERRAVVGWTLKQTWFQRRAGVLTVIAGVGAGVGGYEAVDVSEADGPAFAAEVTPDWIAPFMR</sequence>
<feature type="transmembrane region" description="Helical" evidence="2">
    <location>
        <begin position="69"/>
        <end position="88"/>
    </location>
</feature>
<keyword evidence="2" id="KW-1133">Transmembrane helix</keyword>
<feature type="transmembrane region" description="Helical" evidence="2">
    <location>
        <begin position="291"/>
        <end position="317"/>
    </location>
</feature>
<feature type="domain" description="YdbS-like PH" evidence="3">
    <location>
        <begin position="468"/>
        <end position="537"/>
    </location>
</feature>
<dbReference type="AlphaFoldDB" id="A0A840P6Q0"/>
<dbReference type="PIRSF" id="PIRSF026631">
    <property type="entry name" value="UCP026631"/>
    <property type="match status" value="1"/>
</dbReference>
<evidence type="ECO:0000259" key="3">
    <source>
        <dbReference type="Pfam" id="PF03703"/>
    </source>
</evidence>
<protein>
    <submittedName>
        <fullName evidence="4">Putative membrane protein</fullName>
    </submittedName>
</protein>
<proteinExistence type="predicted"/>
<gene>
    <name evidence="4" type="ORF">HNP84_005084</name>
</gene>
<dbReference type="Proteomes" id="UP000578449">
    <property type="component" value="Unassembled WGS sequence"/>
</dbReference>
<keyword evidence="2" id="KW-0472">Membrane</keyword>
<keyword evidence="2" id="KW-0812">Transmembrane</keyword>
<evidence type="ECO:0000313" key="5">
    <source>
        <dbReference type="Proteomes" id="UP000578449"/>
    </source>
</evidence>
<dbReference type="InterPro" id="IPR005182">
    <property type="entry name" value="YdbS-like_PH"/>
</dbReference>
<dbReference type="Pfam" id="PF03703">
    <property type="entry name" value="bPH_2"/>
    <property type="match status" value="2"/>
</dbReference>
<organism evidence="4 5">
    <name type="scientific">Thermocatellispora tengchongensis</name>
    <dbReference type="NCBI Taxonomy" id="1073253"/>
    <lineage>
        <taxon>Bacteria</taxon>
        <taxon>Bacillati</taxon>
        <taxon>Actinomycetota</taxon>
        <taxon>Actinomycetes</taxon>
        <taxon>Streptosporangiales</taxon>
        <taxon>Streptosporangiaceae</taxon>
        <taxon>Thermocatellispora</taxon>
    </lineage>
</organism>
<feature type="transmembrane region" description="Helical" evidence="2">
    <location>
        <begin position="250"/>
        <end position="271"/>
    </location>
</feature>